<reference evidence="14 15" key="1">
    <citation type="submission" date="2019-05" db="EMBL/GenBank/DDBJ databases">
        <title>Verrucobacter flavum gen. nov., sp. nov. a new member of the family Verrucomicrobiaceae.</title>
        <authorList>
            <person name="Szuroczki S."/>
            <person name="Abbaszade G."/>
            <person name="Szabo A."/>
            <person name="Felfoldi T."/>
            <person name="Schumann P."/>
            <person name="Boka K."/>
            <person name="Keki Z."/>
            <person name="Toumi M."/>
            <person name="Toth E."/>
        </authorList>
    </citation>
    <scope>NUCLEOTIDE SEQUENCE [LARGE SCALE GENOMIC DNA]</scope>
    <source>
        <strain evidence="14 15">MG-N-17</strain>
    </source>
</reference>
<dbReference type="SUPFAM" id="SSF63882">
    <property type="entry name" value="MoeA N-terminal region -like"/>
    <property type="match status" value="1"/>
</dbReference>
<feature type="domain" description="MoaB/Mog" evidence="13">
    <location>
        <begin position="301"/>
        <end position="441"/>
    </location>
</feature>
<dbReference type="InterPro" id="IPR038987">
    <property type="entry name" value="MoeA-like"/>
</dbReference>
<dbReference type="Pfam" id="PF00994">
    <property type="entry name" value="MoCF_biosynth"/>
    <property type="match status" value="1"/>
</dbReference>
<dbReference type="CDD" id="cd00887">
    <property type="entry name" value="MoeA"/>
    <property type="match status" value="1"/>
</dbReference>
<dbReference type="UniPathway" id="UPA00344"/>
<dbReference type="GO" id="GO:0061599">
    <property type="term" value="F:molybdopterin molybdotransferase activity"/>
    <property type="evidence" value="ECO:0007669"/>
    <property type="project" value="UniProtKB-UniRule"/>
</dbReference>
<dbReference type="Gene3D" id="3.90.105.10">
    <property type="entry name" value="Molybdopterin biosynthesis moea protein, domain 2"/>
    <property type="match status" value="1"/>
</dbReference>
<dbReference type="NCBIfam" id="TIGR00177">
    <property type="entry name" value="molyb_syn"/>
    <property type="match status" value="1"/>
</dbReference>
<organism evidence="14 15">
    <name type="scientific">Phragmitibacter flavus</name>
    <dbReference type="NCBI Taxonomy" id="2576071"/>
    <lineage>
        <taxon>Bacteria</taxon>
        <taxon>Pseudomonadati</taxon>
        <taxon>Verrucomicrobiota</taxon>
        <taxon>Verrucomicrobiia</taxon>
        <taxon>Verrucomicrobiales</taxon>
        <taxon>Verrucomicrobiaceae</taxon>
        <taxon>Phragmitibacter</taxon>
    </lineage>
</organism>
<dbReference type="FunFam" id="2.170.190.11:FF:000001">
    <property type="entry name" value="Molybdopterin molybdenumtransferase"/>
    <property type="match status" value="1"/>
</dbReference>
<evidence type="ECO:0000256" key="3">
    <source>
        <dbReference type="ARBA" id="ARBA00005046"/>
    </source>
</evidence>
<name>A0A5R8KCH1_9BACT</name>
<feature type="compositionally biased region" description="Polar residues" evidence="12">
    <location>
        <begin position="18"/>
        <end position="38"/>
    </location>
</feature>
<dbReference type="Gene3D" id="3.40.980.10">
    <property type="entry name" value="MoaB/Mog-like domain"/>
    <property type="match status" value="1"/>
</dbReference>
<dbReference type="SMART" id="SM00852">
    <property type="entry name" value="MoCF_biosynth"/>
    <property type="match status" value="1"/>
</dbReference>
<comment type="pathway">
    <text evidence="3 11">Cofactor biosynthesis; molybdopterin biosynthesis.</text>
</comment>
<evidence type="ECO:0000313" key="14">
    <source>
        <dbReference type="EMBL" id="TLD70006.1"/>
    </source>
</evidence>
<proteinExistence type="inferred from homology"/>
<keyword evidence="8 11" id="KW-0460">Magnesium</keyword>
<evidence type="ECO:0000259" key="13">
    <source>
        <dbReference type="SMART" id="SM00852"/>
    </source>
</evidence>
<comment type="function">
    <text evidence="2 11">Catalyzes the insertion of molybdate into adenylated molybdopterin with the concomitant release of AMP.</text>
</comment>
<dbReference type="Pfam" id="PF03454">
    <property type="entry name" value="MoeA_C"/>
    <property type="match status" value="1"/>
</dbReference>
<comment type="similarity">
    <text evidence="4 11">Belongs to the MoeA family.</text>
</comment>
<dbReference type="InterPro" id="IPR005111">
    <property type="entry name" value="MoeA_C_domain_IV"/>
</dbReference>
<dbReference type="OrthoDB" id="9804758at2"/>
<comment type="cofactor">
    <cofactor evidence="1 11">
        <name>Mg(2+)</name>
        <dbReference type="ChEBI" id="CHEBI:18420"/>
    </cofactor>
</comment>
<evidence type="ECO:0000256" key="6">
    <source>
        <dbReference type="ARBA" id="ARBA00022679"/>
    </source>
</evidence>
<evidence type="ECO:0000256" key="7">
    <source>
        <dbReference type="ARBA" id="ARBA00022723"/>
    </source>
</evidence>
<dbReference type="GO" id="GO:0005829">
    <property type="term" value="C:cytosol"/>
    <property type="evidence" value="ECO:0007669"/>
    <property type="project" value="TreeGrafter"/>
</dbReference>
<sequence length="520" mass="55629">MPSSLAPHFIPFPPADSKPNSKSLPNASTHSSPPTSSKVTHKKAIPCSPPVKPSAPPWPPPKPMEPEPAANHLRWTTSSTGAVFPVPQLRIPSTPSQIYLLCKIRSSIPPPKFRQPFRDDRTSPAMLEIETALARILDSVSPLDPIRVPLTSALHHFAARALHATVALPGFDNSAMDGYAVFAADTTTTSPLPIIAEQPAGTSKNLTLNSGTAIRIFTGAPMPEGADAVIMQEDVDLSPDKTHIQCREPVVSGENLRRTGTDICLGQQLLKPGDALTPTRLALLASQGLNEISVIRPPRVAIITTGDELIPAGQPLLPGQLYNSNGILLQSLVAQLGISAISTHHLPDDLDQTISALRELTGTHDFLILSGGVSVGDHDHIKPALQSLGILPNLWRVKIKPGKPLLHARTETNPCQIFGLPGNPVSSYVTYQIFVRPALLKSMGSFQFELPTVPATLNQAVDNPGDRPHYLRGTLQQNTFIPTGVQQSHALFGLSQANAMLRLEANQSLAAGTNVILLVP</sequence>
<keyword evidence="7 11" id="KW-0479">Metal-binding</keyword>
<dbReference type="AlphaFoldDB" id="A0A5R8KCH1"/>
<evidence type="ECO:0000256" key="12">
    <source>
        <dbReference type="SAM" id="MobiDB-lite"/>
    </source>
</evidence>
<protein>
    <recommendedName>
        <fullName evidence="11">Molybdopterin molybdenumtransferase</fullName>
        <ecNumber evidence="11">2.10.1.1</ecNumber>
    </recommendedName>
</protein>
<feature type="region of interest" description="Disordered" evidence="12">
    <location>
        <begin position="1"/>
        <end position="70"/>
    </location>
</feature>
<dbReference type="InterPro" id="IPR036425">
    <property type="entry name" value="MoaB/Mog-like_dom_sf"/>
</dbReference>
<dbReference type="EC" id="2.10.1.1" evidence="11"/>
<dbReference type="InterPro" id="IPR001453">
    <property type="entry name" value="MoaB/Mog_dom"/>
</dbReference>
<evidence type="ECO:0000256" key="2">
    <source>
        <dbReference type="ARBA" id="ARBA00002901"/>
    </source>
</evidence>
<keyword evidence="5 11" id="KW-0500">Molybdenum</keyword>
<comment type="caution">
    <text evidence="14">The sequence shown here is derived from an EMBL/GenBank/DDBJ whole genome shotgun (WGS) entry which is preliminary data.</text>
</comment>
<dbReference type="SUPFAM" id="SSF63867">
    <property type="entry name" value="MoeA C-terminal domain-like"/>
    <property type="match status" value="1"/>
</dbReference>
<evidence type="ECO:0000256" key="5">
    <source>
        <dbReference type="ARBA" id="ARBA00022505"/>
    </source>
</evidence>
<dbReference type="NCBIfam" id="NF045515">
    <property type="entry name" value="Glp_gephyrin"/>
    <property type="match status" value="1"/>
</dbReference>
<evidence type="ECO:0000256" key="10">
    <source>
        <dbReference type="ARBA" id="ARBA00047317"/>
    </source>
</evidence>
<dbReference type="SUPFAM" id="SSF53218">
    <property type="entry name" value="Molybdenum cofactor biosynthesis proteins"/>
    <property type="match status" value="1"/>
</dbReference>
<feature type="compositionally biased region" description="Pro residues" evidence="12">
    <location>
        <begin position="47"/>
        <end position="63"/>
    </location>
</feature>
<dbReference type="EMBL" id="VAUV01000010">
    <property type="protein sequence ID" value="TLD70006.1"/>
    <property type="molecule type" value="Genomic_DNA"/>
</dbReference>
<dbReference type="InterPro" id="IPR036688">
    <property type="entry name" value="MoeA_C_domain_IV_sf"/>
</dbReference>
<dbReference type="GO" id="GO:0046872">
    <property type="term" value="F:metal ion binding"/>
    <property type="evidence" value="ECO:0007669"/>
    <property type="project" value="UniProtKB-UniRule"/>
</dbReference>
<dbReference type="Gene3D" id="2.40.340.10">
    <property type="entry name" value="MoeA, C-terminal, domain IV"/>
    <property type="match status" value="1"/>
</dbReference>
<evidence type="ECO:0000256" key="4">
    <source>
        <dbReference type="ARBA" id="ARBA00010763"/>
    </source>
</evidence>
<dbReference type="PANTHER" id="PTHR10192">
    <property type="entry name" value="MOLYBDOPTERIN BIOSYNTHESIS PROTEIN"/>
    <property type="match status" value="1"/>
</dbReference>
<evidence type="ECO:0000256" key="11">
    <source>
        <dbReference type="RuleBase" id="RU365090"/>
    </source>
</evidence>
<keyword evidence="15" id="KW-1185">Reference proteome</keyword>
<keyword evidence="9 11" id="KW-0501">Molybdenum cofactor biosynthesis</keyword>
<comment type="catalytic activity">
    <reaction evidence="10">
        <text>adenylyl-molybdopterin + molybdate = Mo-molybdopterin + AMP + H(+)</text>
        <dbReference type="Rhea" id="RHEA:35047"/>
        <dbReference type="ChEBI" id="CHEBI:15378"/>
        <dbReference type="ChEBI" id="CHEBI:36264"/>
        <dbReference type="ChEBI" id="CHEBI:62727"/>
        <dbReference type="ChEBI" id="CHEBI:71302"/>
        <dbReference type="ChEBI" id="CHEBI:456215"/>
        <dbReference type="EC" id="2.10.1.1"/>
    </reaction>
</comment>
<keyword evidence="6 11" id="KW-0808">Transferase</keyword>
<evidence type="ECO:0000256" key="1">
    <source>
        <dbReference type="ARBA" id="ARBA00001946"/>
    </source>
</evidence>
<dbReference type="Gene3D" id="2.170.190.11">
    <property type="entry name" value="Molybdopterin biosynthesis moea protein, domain 3"/>
    <property type="match status" value="1"/>
</dbReference>
<evidence type="ECO:0000256" key="9">
    <source>
        <dbReference type="ARBA" id="ARBA00023150"/>
    </source>
</evidence>
<dbReference type="PANTHER" id="PTHR10192:SF5">
    <property type="entry name" value="GEPHYRIN"/>
    <property type="match status" value="1"/>
</dbReference>
<dbReference type="GO" id="GO:0006777">
    <property type="term" value="P:Mo-molybdopterin cofactor biosynthetic process"/>
    <property type="evidence" value="ECO:0007669"/>
    <property type="project" value="UniProtKB-UniRule"/>
</dbReference>
<dbReference type="Pfam" id="PF03453">
    <property type="entry name" value="MoeA_N"/>
    <property type="match status" value="1"/>
</dbReference>
<dbReference type="Proteomes" id="UP000306196">
    <property type="component" value="Unassembled WGS sequence"/>
</dbReference>
<dbReference type="FunFam" id="3.40.980.10:FF:000004">
    <property type="entry name" value="Molybdopterin molybdenumtransferase"/>
    <property type="match status" value="1"/>
</dbReference>
<dbReference type="InterPro" id="IPR036135">
    <property type="entry name" value="MoeA_linker/N_sf"/>
</dbReference>
<evidence type="ECO:0000313" key="15">
    <source>
        <dbReference type="Proteomes" id="UP000306196"/>
    </source>
</evidence>
<accession>A0A5R8KCH1</accession>
<gene>
    <name evidence="14" type="ORF">FEM03_14845</name>
</gene>
<evidence type="ECO:0000256" key="8">
    <source>
        <dbReference type="ARBA" id="ARBA00022842"/>
    </source>
</evidence>
<dbReference type="InterPro" id="IPR005110">
    <property type="entry name" value="MoeA_linker/N"/>
</dbReference>